<accession>A0AA48M0F6</accession>
<dbReference type="AlphaFoldDB" id="A0AA48M0F6"/>
<dbReference type="Pfam" id="PF04891">
    <property type="entry name" value="NifQ"/>
    <property type="match status" value="1"/>
</dbReference>
<evidence type="ECO:0000313" key="1">
    <source>
        <dbReference type="EMBL" id="CAJ0874989.1"/>
    </source>
</evidence>
<dbReference type="InterPro" id="IPR006975">
    <property type="entry name" value="NifQ"/>
</dbReference>
<reference evidence="1" key="1">
    <citation type="submission" date="2023-07" db="EMBL/GenBank/DDBJ databases">
        <authorList>
            <person name="Pelsma A.J. K."/>
        </authorList>
    </citation>
    <scope>NUCLEOTIDE SEQUENCE</scope>
</reference>
<proteinExistence type="predicted"/>
<evidence type="ECO:0008006" key="2">
    <source>
        <dbReference type="Google" id="ProtNLM"/>
    </source>
</evidence>
<dbReference type="GO" id="GO:0030151">
    <property type="term" value="F:molybdenum ion binding"/>
    <property type="evidence" value="ECO:0007669"/>
    <property type="project" value="InterPro"/>
</dbReference>
<protein>
    <recommendedName>
        <fullName evidence="2">Nitrogen fixation protein NifQ</fullName>
    </recommendedName>
</protein>
<dbReference type="EMBL" id="OY288114">
    <property type="protein sequence ID" value="CAJ0874989.1"/>
    <property type="molecule type" value="Genomic_DNA"/>
</dbReference>
<name>A0AA48M0F6_9ZZZZ</name>
<sequence length="219" mass="23985">MIALAPSNEPVASAKSSPSAESIYSRILSRPTGPAAGNQFTTHILACALTIGLLEARETGISVSAALGLDRASLSALTDQWAPAARDLFDLASQPEAVALDEEEEQLHQLLTHFSVDSSPLCGWITAIVARRAMSPRHLWQDLGLLERRELTQLMNDWFPTLAAANNDNMKWKKFFYRKLCELEGFSLCAAPTCRECGDFDNCFGEEDGVSALARLSRR</sequence>
<organism evidence="1">
    <name type="scientific">freshwater sediment metagenome</name>
    <dbReference type="NCBI Taxonomy" id="556182"/>
    <lineage>
        <taxon>unclassified sequences</taxon>
        <taxon>metagenomes</taxon>
        <taxon>ecological metagenomes</taxon>
    </lineage>
</organism>
<gene>
    <name evidence="1" type="ORF">AMST5_02652</name>
</gene>
<dbReference type="GO" id="GO:0009399">
    <property type="term" value="P:nitrogen fixation"/>
    <property type="evidence" value="ECO:0007669"/>
    <property type="project" value="InterPro"/>
</dbReference>